<name>A0A0F9FNP1_9ZZZZ</name>
<comment type="caution">
    <text evidence="2">The sequence shown here is derived from an EMBL/GenBank/DDBJ whole genome shotgun (WGS) entry which is preliminary data.</text>
</comment>
<dbReference type="SUPFAM" id="SSF49899">
    <property type="entry name" value="Concanavalin A-like lectins/glucanases"/>
    <property type="match status" value="1"/>
</dbReference>
<dbReference type="EMBL" id="LAZR01029655">
    <property type="protein sequence ID" value="KKL58930.1"/>
    <property type="molecule type" value="Genomic_DNA"/>
</dbReference>
<dbReference type="AlphaFoldDB" id="A0A0F9FNP1"/>
<dbReference type="InterPro" id="IPR013320">
    <property type="entry name" value="ConA-like_dom_sf"/>
</dbReference>
<accession>A0A0F9FNP1</accession>
<feature type="non-terminal residue" evidence="2">
    <location>
        <position position="404"/>
    </location>
</feature>
<evidence type="ECO:0000313" key="2">
    <source>
        <dbReference type="EMBL" id="KKL58930.1"/>
    </source>
</evidence>
<evidence type="ECO:0000256" key="1">
    <source>
        <dbReference type="SAM" id="MobiDB-lite"/>
    </source>
</evidence>
<sequence>MAFGLRNFCGFETGGLEEAQAVAGSPTVVNTNVRSGAYCLLMDAAADQYDMDFMALVLGGFVCFGFRTDDATPAAIRTILEIRTANDEVELSVKLNTDGKLRFTVAGNSTDYDGTTVLSDGTYHYLEVFLLAHETAGRAKLWIDNASTPEINVSSIDTKAGTALLSYCRLLGATEAFRFDDVYFGNDGGDPSPPFDPAEVFKYQSVKASATPDTGGNLNAGTWDKAGETPLAATATNPAYTSAGAGSVDTDAANGSPEGPKNDARIDGDTNIKGMKGISNMRRSGGGGSIHSILMGNDVDGTTTFPDIDPTTAFKNYFVVTESAGVVPLSTEYCSIGFQTTGAQDYECQEQWAMLLHVPSVGGDVTVPAALATATALSPVVTILTAWVVSASLATATALSPVST</sequence>
<reference evidence="2" key="1">
    <citation type="journal article" date="2015" name="Nature">
        <title>Complex archaea that bridge the gap between prokaryotes and eukaryotes.</title>
        <authorList>
            <person name="Spang A."/>
            <person name="Saw J.H."/>
            <person name="Jorgensen S.L."/>
            <person name="Zaremba-Niedzwiedzka K."/>
            <person name="Martijn J."/>
            <person name="Lind A.E."/>
            <person name="van Eijk R."/>
            <person name="Schleper C."/>
            <person name="Guy L."/>
            <person name="Ettema T.J."/>
        </authorList>
    </citation>
    <scope>NUCLEOTIDE SEQUENCE</scope>
</reference>
<organism evidence="2">
    <name type="scientific">marine sediment metagenome</name>
    <dbReference type="NCBI Taxonomy" id="412755"/>
    <lineage>
        <taxon>unclassified sequences</taxon>
        <taxon>metagenomes</taxon>
        <taxon>ecological metagenomes</taxon>
    </lineage>
</organism>
<protein>
    <submittedName>
        <fullName evidence="2">Uncharacterized protein</fullName>
    </submittedName>
</protein>
<feature type="compositionally biased region" description="Basic and acidic residues" evidence="1">
    <location>
        <begin position="260"/>
        <end position="270"/>
    </location>
</feature>
<feature type="region of interest" description="Disordered" evidence="1">
    <location>
        <begin position="238"/>
        <end position="281"/>
    </location>
</feature>
<proteinExistence type="predicted"/>
<gene>
    <name evidence="2" type="ORF">LCGC14_2220410</name>
</gene>